<feature type="domain" description="Glyoxalase/fosfomycin resistance/dioxygenase" evidence="1">
    <location>
        <begin position="5"/>
        <end position="135"/>
    </location>
</feature>
<dbReference type="InterPro" id="IPR004360">
    <property type="entry name" value="Glyas_Fos-R_dOase_dom"/>
</dbReference>
<dbReference type="OrthoDB" id="9795306at2"/>
<protein>
    <submittedName>
        <fullName evidence="2">VOC family protein</fullName>
    </submittedName>
</protein>
<dbReference type="CDD" id="cd06588">
    <property type="entry name" value="PhnB_like"/>
    <property type="match status" value="1"/>
</dbReference>
<dbReference type="Gene3D" id="3.10.180.10">
    <property type="entry name" value="2,3-Dihydroxybiphenyl 1,2-Dioxygenase, domain 1"/>
    <property type="match status" value="1"/>
</dbReference>
<organism evidence="2 3">
    <name type="scientific">Dyadobacter flavalbus</name>
    <dbReference type="NCBI Taxonomy" id="2579942"/>
    <lineage>
        <taxon>Bacteria</taxon>
        <taxon>Pseudomonadati</taxon>
        <taxon>Bacteroidota</taxon>
        <taxon>Cytophagia</taxon>
        <taxon>Cytophagales</taxon>
        <taxon>Spirosomataceae</taxon>
        <taxon>Dyadobacter</taxon>
    </lineage>
</organism>
<dbReference type="SUPFAM" id="SSF54593">
    <property type="entry name" value="Glyoxalase/Bleomycin resistance protein/Dihydroxybiphenyl dioxygenase"/>
    <property type="match status" value="1"/>
</dbReference>
<dbReference type="InterPro" id="IPR028973">
    <property type="entry name" value="PhnB-like"/>
</dbReference>
<gene>
    <name evidence="2" type="ORF">FEM33_12610</name>
</gene>
<comment type="caution">
    <text evidence="2">The sequence shown here is derived from an EMBL/GenBank/DDBJ whole genome shotgun (WGS) entry which is preliminary data.</text>
</comment>
<dbReference type="PANTHER" id="PTHR33990:SF1">
    <property type="entry name" value="PROTEIN YJDN"/>
    <property type="match status" value="1"/>
</dbReference>
<proteinExistence type="predicted"/>
<evidence type="ECO:0000313" key="2">
    <source>
        <dbReference type="EMBL" id="KAA6439121.1"/>
    </source>
</evidence>
<accession>A0A5M8QUX9</accession>
<dbReference type="Pfam" id="PF00903">
    <property type="entry name" value="Glyoxalase"/>
    <property type="match status" value="1"/>
</dbReference>
<dbReference type="RefSeq" id="WP_139012377.1">
    <property type="nucleotide sequence ID" value="NZ_VBSN01000038.1"/>
</dbReference>
<dbReference type="EMBL" id="VBSN01000038">
    <property type="protein sequence ID" value="KAA6439121.1"/>
    <property type="molecule type" value="Genomic_DNA"/>
</dbReference>
<evidence type="ECO:0000313" key="3">
    <source>
        <dbReference type="Proteomes" id="UP000323994"/>
    </source>
</evidence>
<reference evidence="2 3" key="1">
    <citation type="submission" date="2019-05" db="EMBL/GenBank/DDBJ databases">
        <authorList>
            <person name="Qu J.-H."/>
        </authorList>
    </citation>
    <scope>NUCLEOTIDE SEQUENCE [LARGE SCALE GENOMIC DNA]</scope>
    <source>
        <strain evidence="2 3">NS28</strain>
    </source>
</reference>
<dbReference type="AlphaFoldDB" id="A0A5M8QUX9"/>
<dbReference type="Proteomes" id="UP000323994">
    <property type="component" value="Unassembled WGS sequence"/>
</dbReference>
<evidence type="ECO:0000259" key="1">
    <source>
        <dbReference type="Pfam" id="PF00903"/>
    </source>
</evidence>
<keyword evidence="3" id="KW-1185">Reference proteome</keyword>
<name>A0A5M8QUX9_9BACT</name>
<sequence>MATINPYLNFPGNTEEAFNFYQSVFGGEFLHVQRFRETPEAGNLPEQDQDKLMHIALPIGSGTILMGTDALESMGQRLIEGNNYNLSVQTESEAEADKLFYGLSKGGKVIVPLDKAFWGDYFGMFTDKFGINWMVSFTPD</sequence>
<dbReference type="PANTHER" id="PTHR33990">
    <property type="entry name" value="PROTEIN YJDN-RELATED"/>
    <property type="match status" value="1"/>
</dbReference>
<dbReference type="InterPro" id="IPR029068">
    <property type="entry name" value="Glyas_Bleomycin-R_OHBP_Dase"/>
</dbReference>